<evidence type="ECO:0000313" key="2">
    <source>
        <dbReference type="Proteomes" id="UP000007798"/>
    </source>
</evidence>
<accession>A0A0Q9WUQ7</accession>
<keyword evidence="2" id="KW-1185">Reference proteome</keyword>
<sequence length="105" mass="12212">MKLTNLVCESYNTSWVVINYCRLKVIKRNRIGAYYNATLLVPANDISVDFEVLKRASGYKPWVIRGKLDVCRFFKHPYNPAAILFGSLFLEFSNFNHTCPYVVRI</sequence>
<dbReference type="InterPro" id="IPR010512">
    <property type="entry name" value="DUF1091"/>
</dbReference>
<proteinExistence type="predicted"/>
<name>A0A0Q9WUQ7_DROWI</name>
<dbReference type="AlphaFoldDB" id="A0A0Q9WUQ7"/>
<organism evidence="1 2">
    <name type="scientific">Drosophila willistoni</name>
    <name type="common">Fruit fly</name>
    <dbReference type="NCBI Taxonomy" id="7260"/>
    <lineage>
        <taxon>Eukaryota</taxon>
        <taxon>Metazoa</taxon>
        <taxon>Ecdysozoa</taxon>
        <taxon>Arthropoda</taxon>
        <taxon>Hexapoda</taxon>
        <taxon>Insecta</taxon>
        <taxon>Pterygota</taxon>
        <taxon>Neoptera</taxon>
        <taxon>Endopterygota</taxon>
        <taxon>Diptera</taxon>
        <taxon>Brachycera</taxon>
        <taxon>Muscomorpha</taxon>
        <taxon>Ephydroidea</taxon>
        <taxon>Drosophilidae</taxon>
        <taxon>Drosophila</taxon>
        <taxon>Sophophora</taxon>
    </lineage>
</organism>
<reference evidence="1 2" key="1">
    <citation type="journal article" date="2007" name="Nature">
        <title>Evolution of genes and genomes on the Drosophila phylogeny.</title>
        <authorList>
            <consortium name="Drosophila 12 Genomes Consortium"/>
            <person name="Clark A.G."/>
            <person name="Eisen M.B."/>
            <person name="Smith D.R."/>
            <person name="Bergman C.M."/>
            <person name="Oliver B."/>
            <person name="Markow T.A."/>
            <person name="Kaufman T.C."/>
            <person name="Kellis M."/>
            <person name="Gelbart W."/>
            <person name="Iyer V.N."/>
            <person name="Pollard D.A."/>
            <person name="Sackton T.B."/>
            <person name="Larracuente A.M."/>
            <person name="Singh N.D."/>
            <person name="Abad J.P."/>
            <person name="Abt D.N."/>
            <person name="Adryan B."/>
            <person name="Aguade M."/>
            <person name="Akashi H."/>
            <person name="Anderson W.W."/>
            <person name="Aquadro C.F."/>
            <person name="Ardell D.H."/>
            <person name="Arguello R."/>
            <person name="Artieri C.G."/>
            <person name="Barbash D.A."/>
            <person name="Barker D."/>
            <person name="Barsanti P."/>
            <person name="Batterham P."/>
            <person name="Batzoglou S."/>
            <person name="Begun D."/>
            <person name="Bhutkar A."/>
            <person name="Blanco E."/>
            <person name="Bosak S.A."/>
            <person name="Bradley R.K."/>
            <person name="Brand A.D."/>
            <person name="Brent M.R."/>
            <person name="Brooks A.N."/>
            <person name="Brown R.H."/>
            <person name="Butlin R.K."/>
            <person name="Caggese C."/>
            <person name="Calvi B.R."/>
            <person name="Bernardo de Carvalho A."/>
            <person name="Caspi A."/>
            <person name="Castrezana S."/>
            <person name="Celniker S.E."/>
            <person name="Chang J.L."/>
            <person name="Chapple C."/>
            <person name="Chatterji S."/>
            <person name="Chinwalla A."/>
            <person name="Civetta A."/>
            <person name="Clifton S.W."/>
            <person name="Comeron J.M."/>
            <person name="Costello J.C."/>
            <person name="Coyne J.A."/>
            <person name="Daub J."/>
            <person name="David R.G."/>
            <person name="Delcher A.L."/>
            <person name="Delehaunty K."/>
            <person name="Do C.B."/>
            <person name="Ebling H."/>
            <person name="Edwards K."/>
            <person name="Eickbush T."/>
            <person name="Evans J.D."/>
            <person name="Filipski A."/>
            <person name="Findeiss S."/>
            <person name="Freyhult E."/>
            <person name="Fulton L."/>
            <person name="Fulton R."/>
            <person name="Garcia A.C."/>
            <person name="Gardiner A."/>
            <person name="Garfield D.A."/>
            <person name="Garvin B.E."/>
            <person name="Gibson G."/>
            <person name="Gilbert D."/>
            <person name="Gnerre S."/>
            <person name="Godfrey J."/>
            <person name="Good R."/>
            <person name="Gotea V."/>
            <person name="Gravely B."/>
            <person name="Greenberg A.J."/>
            <person name="Griffiths-Jones S."/>
            <person name="Gross S."/>
            <person name="Guigo R."/>
            <person name="Gustafson E.A."/>
            <person name="Haerty W."/>
            <person name="Hahn M.W."/>
            <person name="Halligan D.L."/>
            <person name="Halpern A.L."/>
            <person name="Halter G.M."/>
            <person name="Han M.V."/>
            <person name="Heger A."/>
            <person name="Hillier L."/>
            <person name="Hinrichs A.S."/>
            <person name="Holmes I."/>
            <person name="Hoskins R.A."/>
            <person name="Hubisz M.J."/>
            <person name="Hultmark D."/>
            <person name="Huntley M.A."/>
            <person name="Jaffe D.B."/>
            <person name="Jagadeeshan S."/>
            <person name="Jeck W.R."/>
            <person name="Johnson J."/>
            <person name="Jones C.D."/>
            <person name="Jordan W.C."/>
            <person name="Karpen G.H."/>
            <person name="Kataoka E."/>
            <person name="Keightley P.D."/>
            <person name="Kheradpour P."/>
            <person name="Kirkness E.F."/>
            <person name="Koerich L.B."/>
            <person name="Kristiansen K."/>
            <person name="Kudrna D."/>
            <person name="Kulathinal R.J."/>
            <person name="Kumar S."/>
            <person name="Kwok R."/>
            <person name="Lander E."/>
            <person name="Langley C.H."/>
            <person name="Lapoint R."/>
            <person name="Lazzaro B.P."/>
            <person name="Lee S.J."/>
            <person name="Levesque L."/>
            <person name="Li R."/>
            <person name="Lin C.F."/>
            <person name="Lin M.F."/>
            <person name="Lindblad-Toh K."/>
            <person name="Llopart A."/>
            <person name="Long M."/>
            <person name="Low L."/>
            <person name="Lozovsky E."/>
            <person name="Lu J."/>
            <person name="Luo M."/>
            <person name="Machado C.A."/>
            <person name="Makalowski W."/>
            <person name="Marzo M."/>
            <person name="Matsuda M."/>
            <person name="Matzkin L."/>
            <person name="McAllister B."/>
            <person name="McBride C.S."/>
            <person name="McKernan B."/>
            <person name="McKernan K."/>
            <person name="Mendez-Lago M."/>
            <person name="Minx P."/>
            <person name="Mollenhauer M.U."/>
            <person name="Montooth K."/>
            <person name="Mount S.M."/>
            <person name="Mu X."/>
            <person name="Myers E."/>
            <person name="Negre B."/>
            <person name="Newfeld S."/>
            <person name="Nielsen R."/>
            <person name="Noor M.A."/>
            <person name="O'Grady P."/>
            <person name="Pachter L."/>
            <person name="Papaceit M."/>
            <person name="Parisi M.J."/>
            <person name="Parisi M."/>
            <person name="Parts L."/>
            <person name="Pedersen J.S."/>
            <person name="Pesole G."/>
            <person name="Phillippy A.M."/>
            <person name="Ponting C.P."/>
            <person name="Pop M."/>
            <person name="Porcelli D."/>
            <person name="Powell J.R."/>
            <person name="Prohaska S."/>
            <person name="Pruitt K."/>
            <person name="Puig M."/>
            <person name="Quesneville H."/>
            <person name="Ram K.R."/>
            <person name="Rand D."/>
            <person name="Rasmussen M.D."/>
            <person name="Reed L.K."/>
            <person name="Reenan R."/>
            <person name="Reily A."/>
            <person name="Remington K.A."/>
            <person name="Rieger T.T."/>
            <person name="Ritchie M.G."/>
            <person name="Robin C."/>
            <person name="Rogers Y.H."/>
            <person name="Rohde C."/>
            <person name="Rozas J."/>
            <person name="Rubenfield M.J."/>
            <person name="Ruiz A."/>
            <person name="Russo S."/>
            <person name="Salzberg S.L."/>
            <person name="Sanchez-Gracia A."/>
            <person name="Saranga D.J."/>
            <person name="Sato H."/>
            <person name="Schaeffer S.W."/>
            <person name="Schatz M.C."/>
            <person name="Schlenke T."/>
            <person name="Schwartz R."/>
            <person name="Segarra C."/>
            <person name="Singh R.S."/>
            <person name="Sirot L."/>
            <person name="Sirota M."/>
            <person name="Sisneros N.B."/>
            <person name="Smith C.D."/>
            <person name="Smith T.F."/>
            <person name="Spieth J."/>
            <person name="Stage D.E."/>
            <person name="Stark A."/>
            <person name="Stephan W."/>
            <person name="Strausberg R.L."/>
            <person name="Strempel S."/>
            <person name="Sturgill D."/>
            <person name="Sutton G."/>
            <person name="Sutton G.G."/>
            <person name="Tao W."/>
            <person name="Teichmann S."/>
            <person name="Tobari Y.N."/>
            <person name="Tomimura Y."/>
            <person name="Tsolas J.M."/>
            <person name="Valente V.L."/>
            <person name="Venter E."/>
            <person name="Venter J.C."/>
            <person name="Vicario S."/>
            <person name="Vieira F.G."/>
            <person name="Vilella A.J."/>
            <person name="Villasante A."/>
            <person name="Walenz B."/>
            <person name="Wang J."/>
            <person name="Wasserman M."/>
            <person name="Watts T."/>
            <person name="Wilson D."/>
            <person name="Wilson R.K."/>
            <person name="Wing R.A."/>
            <person name="Wolfner M.F."/>
            <person name="Wong A."/>
            <person name="Wong G.K."/>
            <person name="Wu C.I."/>
            <person name="Wu G."/>
            <person name="Yamamoto D."/>
            <person name="Yang H.P."/>
            <person name="Yang S.P."/>
            <person name="Yorke J.A."/>
            <person name="Yoshida K."/>
            <person name="Zdobnov E."/>
            <person name="Zhang P."/>
            <person name="Zhang Y."/>
            <person name="Zimin A.V."/>
            <person name="Baldwin J."/>
            <person name="Abdouelleil A."/>
            <person name="Abdulkadir J."/>
            <person name="Abebe A."/>
            <person name="Abera B."/>
            <person name="Abreu J."/>
            <person name="Acer S.C."/>
            <person name="Aftuck L."/>
            <person name="Alexander A."/>
            <person name="An P."/>
            <person name="Anderson E."/>
            <person name="Anderson S."/>
            <person name="Arachi H."/>
            <person name="Azer M."/>
            <person name="Bachantsang P."/>
            <person name="Barry A."/>
            <person name="Bayul T."/>
            <person name="Berlin A."/>
            <person name="Bessette D."/>
            <person name="Bloom T."/>
            <person name="Blye J."/>
            <person name="Boguslavskiy L."/>
            <person name="Bonnet C."/>
            <person name="Boukhgalter B."/>
            <person name="Bourzgui I."/>
            <person name="Brown A."/>
            <person name="Cahill P."/>
            <person name="Channer S."/>
            <person name="Cheshatsang Y."/>
            <person name="Chuda L."/>
            <person name="Citroen M."/>
            <person name="Collymore A."/>
            <person name="Cooke P."/>
            <person name="Costello M."/>
            <person name="D'Aco K."/>
            <person name="Daza R."/>
            <person name="De Haan G."/>
            <person name="DeGray S."/>
            <person name="DeMaso C."/>
            <person name="Dhargay N."/>
            <person name="Dooley K."/>
            <person name="Dooley E."/>
            <person name="Doricent M."/>
            <person name="Dorje P."/>
            <person name="Dorjee K."/>
            <person name="Dupes A."/>
            <person name="Elong R."/>
            <person name="Falk J."/>
            <person name="Farina A."/>
            <person name="Faro S."/>
            <person name="Ferguson D."/>
            <person name="Fisher S."/>
            <person name="Foley C.D."/>
            <person name="Franke A."/>
            <person name="Friedrich D."/>
            <person name="Gadbois L."/>
            <person name="Gearin G."/>
            <person name="Gearin C.R."/>
            <person name="Giannoukos G."/>
            <person name="Goode T."/>
            <person name="Graham J."/>
            <person name="Grandbois E."/>
            <person name="Grewal S."/>
            <person name="Gyaltsen K."/>
            <person name="Hafez N."/>
            <person name="Hagos B."/>
            <person name="Hall J."/>
            <person name="Henson C."/>
            <person name="Hollinger A."/>
            <person name="Honan T."/>
            <person name="Huard M.D."/>
            <person name="Hughes L."/>
            <person name="Hurhula B."/>
            <person name="Husby M.E."/>
            <person name="Kamat A."/>
            <person name="Kanga B."/>
            <person name="Kashin S."/>
            <person name="Khazanovich D."/>
            <person name="Kisner P."/>
            <person name="Lance K."/>
            <person name="Lara M."/>
            <person name="Lee W."/>
            <person name="Lennon N."/>
            <person name="Letendre F."/>
            <person name="LeVine R."/>
            <person name="Lipovsky A."/>
            <person name="Liu X."/>
            <person name="Liu J."/>
            <person name="Liu S."/>
            <person name="Lokyitsang T."/>
            <person name="Lokyitsang Y."/>
            <person name="Lubonja R."/>
            <person name="Lui A."/>
            <person name="MacDonald P."/>
            <person name="Magnisalis V."/>
            <person name="Maru K."/>
            <person name="Matthews C."/>
            <person name="McCusker W."/>
            <person name="McDonough S."/>
            <person name="Mehta T."/>
            <person name="Meldrim J."/>
            <person name="Meneus L."/>
            <person name="Mihai O."/>
            <person name="Mihalev A."/>
            <person name="Mihova T."/>
            <person name="Mittelman R."/>
            <person name="Mlenga V."/>
            <person name="Montmayeur A."/>
            <person name="Mulrain L."/>
            <person name="Navidi A."/>
            <person name="Naylor J."/>
            <person name="Negash T."/>
            <person name="Nguyen T."/>
            <person name="Nguyen N."/>
            <person name="Nicol R."/>
            <person name="Norbu C."/>
            <person name="Norbu N."/>
            <person name="Novod N."/>
            <person name="O'Neill B."/>
            <person name="Osman S."/>
            <person name="Markiewicz E."/>
            <person name="Oyono O.L."/>
            <person name="Patti C."/>
            <person name="Phunkhang P."/>
            <person name="Pierre F."/>
            <person name="Priest M."/>
            <person name="Raghuraman S."/>
            <person name="Rege F."/>
            <person name="Reyes R."/>
            <person name="Rise C."/>
            <person name="Rogov P."/>
            <person name="Ross K."/>
            <person name="Ryan E."/>
            <person name="Settipalli S."/>
            <person name="Shea T."/>
            <person name="Sherpa N."/>
            <person name="Shi L."/>
            <person name="Shih D."/>
            <person name="Sparrow T."/>
            <person name="Spaulding J."/>
            <person name="Stalker J."/>
            <person name="Stange-Thomann N."/>
            <person name="Stavropoulos S."/>
            <person name="Stone C."/>
            <person name="Strader C."/>
            <person name="Tesfaye S."/>
            <person name="Thomson T."/>
            <person name="Thoulutsang Y."/>
            <person name="Thoulutsang D."/>
            <person name="Topham K."/>
            <person name="Topping I."/>
            <person name="Tsamla T."/>
            <person name="Vassiliev H."/>
            <person name="Vo A."/>
            <person name="Wangchuk T."/>
            <person name="Wangdi T."/>
            <person name="Weiand M."/>
            <person name="Wilkinson J."/>
            <person name="Wilson A."/>
            <person name="Yadav S."/>
            <person name="Young G."/>
            <person name="Yu Q."/>
            <person name="Zembek L."/>
            <person name="Zhong D."/>
            <person name="Zimmer A."/>
            <person name="Zwirko Z."/>
            <person name="Jaffe D.B."/>
            <person name="Alvarez P."/>
            <person name="Brockman W."/>
            <person name="Butler J."/>
            <person name="Chin C."/>
            <person name="Gnerre S."/>
            <person name="Grabherr M."/>
            <person name="Kleber M."/>
            <person name="Mauceli E."/>
            <person name="MacCallum I."/>
        </authorList>
    </citation>
    <scope>NUCLEOTIDE SEQUENCE [LARGE SCALE GENOMIC DNA]</scope>
    <source>
        <strain evidence="2">Tucson 14030-0811.24</strain>
    </source>
</reference>
<dbReference type="InParanoid" id="A0A0Q9WUQ7"/>
<dbReference type="Pfam" id="PF06477">
    <property type="entry name" value="DUF1091"/>
    <property type="match status" value="1"/>
</dbReference>
<dbReference type="EMBL" id="CH964272">
    <property type="protein sequence ID" value="KRF99886.1"/>
    <property type="molecule type" value="Genomic_DNA"/>
</dbReference>
<dbReference type="OrthoDB" id="7727171at2759"/>
<protein>
    <submittedName>
        <fullName evidence="1">Uncharacterized protein</fullName>
    </submittedName>
</protein>
<evidence type="ECO:0000313" key="1">
    <source>
        <dbReference type="EMBL" id="KRF99886.1"/>
    </source>
</evidence>
<dbReference type="PANTHER" id="PTHR20898:SF0">
    <property type="entry name" value="DAEDALUS ON 3-RELATED"/>
    <property type="match status" value="1"/>
</dbReference>
<dbReference type="PANTHER" id="PTHR20898">
    <property type="entry name" value="DAEDALUS ON 3-RELATED-RELATED"/>
    <property type="match status" value="1"/>
</dbReference>
<dbReference type="Proteomes" id="UP000007798">
    <property type="component" value="Unassembled WGS sequence"/>
</dbReference>
<gene>
    <name evidence="1" type="primary">Dwil\GK27321</name>
    <name evidence="1" type="ORF">Dwil_GK27321</name>
</gene>